<evidence type="ECO:0000313" key="1">
    <source>
        <dbReference type="EMBL" id="GIY94492.1"/>
    </source>
</evidence>
<accession>A0AAV4XH77</accession>
<organism evidence="1 2">
    <name type="scientific">Caerostris extrusa</name>
    <name type="common">Bark spider</name>
    <name type="synonym">Caerostris bankana</name>
    <dbReference type="NCBI Taxonomy" id="172846"/>
    <lineage>
        <taxon>Eukaryota</taxon>
        <taxon>Metazoa</taxon>
        <taxon>Ecdysozoa</taxon>
        <taxon>Arthropoda</taxon>
        <taxon>Chelicerata</taxon>
        <taxon>Arachnida</taxon>
        <taxon>Araneae</taxon>
        <taxon>Araneomorphae</taxon>
        <taxon>Entelegynae</taxon>
        <taxon>Araneoidea</taxon>
        <taxon>Araneidae</taxon>
        <taxon>Caerostris</taxon>
    </lineage>
</organism>
<protein>
    <submittedName>
        <fullName evidence="1">Uncharacterized protein</fullName>
    </submittedName>
</protein>
<sequence length="145" mass="16567">MPRAKFKPLFPYSPSLLGFGFSGTEAAANALRERRFIKFIVSLTDSRYRFSRTEATANALRERRFVKLIAFLTDCRYSSVLPKIYLETPIHRIGVYDKPYSPLCIMNEPINRAHLHLYIADEFISSASLTELICISESSRGLLGR</sequence>
<proteinExistence type="predicted"/>
<comment type="caution">
    <text evidence="1">The sequence shown here is derived from an EMBL/GenBank/DDBJ whole genome shotgun (WGS) entry which is preliminary data.</text>
</comment>
<evidence type="ECO:0000313" key="2">
    <source>
        <dbReference type="Proteomes" id="UP001054945"/>
    </source>
</evidence>
<name>A0AAV4XH77_CAEEX</name>
<reference evidence="1 2" key="1">
    <citation type="submission" date="2021-06" db="EMBL/GenBank/DDBJ databases">
        <title>Caerostris extrusa draft genome.</title>
        <authorList>
            <person name="Kono N."/>
            <person name="Arakawa K."/>
        </authorList>
    </citation>
    <scope>NUCLEOTIDE SEQUENCE [LARGE SCALE GENOMIC DNA]</scope>
</reference>
<gene>
    <name evidence="1" type="ORF">CEXT_57371</name>
</gene>
<dbReference type="EMBL" id="BPLR01000395">
    <property type="protein sequence ID" value="GIY94492.1"/>
    <property type="molecule type" value="Genomic_DNA"/>
</dbReference>
<dbReference type="AlphaFoldDB" id="A0AAV4XH77"/>
<keyword evidence="2" id="KW-1185">Reference proteome</keyword>
<dbReference type="Proteomes" id="UP001054945">
    <property type="component" value="Unassembled WGS sequence"/>
</dbReference>